<organism evidence="3 4">
    <name type="scientific">Candidatus Enterenecus faecium</name>
    <dbReference type="NCBI Taxonomy" id="2840780"/>
    <lineage>
        <taxon>Bacteria</taxon>
        <taxon>Bacillati</taxon>
        <taxon>Bacillota</taxon>
        <taxon>Clostridia</taxon>
        <taxon>Eubacteriales</taxon>
        <taxon>Candidatus Enterenecus</taxon>
    </lineage>
</organism>
<feature type="chain" id="PRO_5038671295" description="Outer membrane lipoprotein" evidence="2">
    <location>
        <begin position="26"/>
        <end position="217"/>
    </location>
</feature>
<gene>
    <name evidence="3" type="ORF">IAD31_06485</name>
</gene>
<feature type="region of interest" description="Disordered" evidence="1">
    <location>
        <begin position="31"/>
        <end position="64"/>
    </location>
</feature>
<dbReference type="EMBL" id="DVFO01000065">
    <property type="protein sequence ID" value="HIQ61226.1"/>
    <property type="molecule type" value="Genomic_DNA"/>
</dbReference>
<feature type="signal peptide" evidence="2">
    <location>
        <begin position="1"/>
        <end position="25"/>
    </location>
</feature>
<dbReference type="PROSITE" id="PS51257">
    <property type="entry name" value="PROKAR_LIPOPROTEIN"/>
    <property type="match status" value="1"/>
</dbReference>
<evidence type="ECO:0000313" key="3">
    <source>
        <dbReference type="EMBL" id="HIQ61226.1"/>
    </source>
</evidence>
<evidence type="ECO:0008006" key="5">
    <source>
        <dbReference type="Google" id="ProtNLM"/>
    </source>
</evidence>
<dbReference type="Proteomes" id="UP000886879">
    <property type="component" value="Unassembled WGS sequence"/>
</dbReference>
<sequence>MRRTLLCTLCMLMCMALSACTAAPAASPDPASIGSSSQSLTGTCTPDSDETDTLPDVSRDIPAYQPDVETPLSYEYDGAVLTANGLRHYSLQGYSIVYDPNLFTRQGWENGDAYLISEGNYLSVNRLNGMDAVTLRQGLILQEEIPDLGQQVQVGSGTYTAHTLVVSPQDGIYRQFWILELGPNSSLLVEQSYVMEDPNATQYQAIQKAMLDTLTLE</sequence>
<reference evidence="3" key="1">
    <citation type="submission" date="2020-10" db="EMBL/GenBank/DDBJ databases">
        <authorList>
            <person name="Gilroy R."/>
        </authorList>
    </citation>
    <scope>NUCLEOTIDE SEQUENCE</scope>
    <source>
        <strain evidence="3">ChiGjej2B2-12916</strain>
    </source>
</reference>
<evidence type="ECO:0000256" key="2">
    <source>
        <dbReference type="SAM" id="SignalP"/>
    </source>
</evidence>
<reference evidence="3" key="2">
    <citation type="journal article" date="2021" name="PeerJ">
        <title>Extensive microbial diversity within the chicken gut microbiome revealed by metagenomics and culture.</title>
        <authorList>
            <person name="Gilroy R."/>
            <person name="Ravi A."/>
            <person name="Getino M."/>
            <person name="Pursley I."/>
            <person name="Horton D.L."/>
            <person name="Alikhan N.F."/>
            <person name="Baker D."/>
            <person name="Gharbi K."/>
            <person name="Hall N."/>
            <person name="Watson M."/>
            <person name="Adriaenssens E.M."/>
            <person name="Foster-Nyarko E."/>
            <person name="Jarju S."/>
            <person name="Secka A."/>
            <person name="Antonio M."/>
            <person name="Oren A."/>
            <person name="Chaudhuri R.R."/>
            <person name="La Ragione R."/>
            <person name="Hildebrand F."/>
            <person name="Pallen M.J."/>
        </authorList>
    </citation>
    <scope>NUCLEOTIDE SEQUENCE</scope>
    <source>
        <strain evidence="3">ChiGjej2B2-12916</strain>
    </source>
</reference>
<proteinExistence type="predicted"/>
<accession>A0A9D0YS46</accession>
<name>A0A9D0YS46_9FIRM</name>
<protein>
    <recommendedName>
        <fullName evidence="5">Outer membrane lipoprotein</fullName>
    </recommendedName>
</protein>
<dbReference type="AlphaFoldDB" id="A0A9D0YS46"/>
<evidence type="ECO:0000256" key="1">
    <source>
        <dbReference type="SAM" id="MobiDB-lite"/>
    </source>
</evidence>
<keyword evidence="2" id="KW-0732">Signal</keyword>
<comment type="caution">
    <text evidence="3">The sequence shown here is derived from an EMBL/GenBank/DDBJ whole genome shotgun (WGS) entry which is preliminary data.</text>
</comment>
<evidence type="ECO:0000313" key="4">
    <source>
        <dbReference type="Proteomes" id="UP000886879"/>
    </source>
</evidence>